<dbReference type="InterPro" id="IPR001967">
    <property type="entry name" value="Peptidase_S11_N"/>
</dbReference>
<keyword evidence="5" id="KW-0573">Peptidoglycan synthesis</keyword>
<evidence type="ECO:0000256" key="1">
    <source>
        <dbReference type="ARBA" id="ARBA00007164"/>
    </source>
</evidence>
<dbReference type="GO" id="GO:0009002">
    <property type="term" value="F:serine-type D-Ala-D-Ala carboxypeptidase activity"/>
    <property type="evidence" value="ECO:0007669"/>
    <property type="project" value="InterPro"/>
</dbReference>
<sequence length="464" mass="51654">MDFDALDDLERTLRRFAGRGNGTDRAARHEFPGQVPDQIFRRPPDRLIESGQHLQYFHAQPKLRPKCFTEKSHHPARTWKNIAPGTAKYKQKSVKIAHCGQAIVVIRYYINGMVVQPGNLSNTGRLLIMKSRYILPAMVAASVILGLVVAAAVLRHSATISTPPKTDVPEEPAPPPPPPAPVYRYKVEPQTAGFGQPFDYSTARVLPENLRPFKMKAGILIDLDRRKVIWEYNSHAPVPIASLTKLLTIYTAFEELERRPSIDLDSLATVSIDATETAPVKMHFKPGEKVSVHELFTCAMLKSANDAAHLIAEYFGNGRTANFIAMMNDKAREIGMTQSHFVNANGLPIYSQNEATKMNTASANDFALLIERVYEYPMILRYTGLQQAATAHGPVANGNRLLGKVPGMEGMKTGFTQAAGHCLAFSCRRNGRRLIGMVTGFQKRPDCFLFAEKLLDWGFRIELP</sequence>
<dbReference type="EMBL" id="VSSQ01012014">
    <property type="protein sequence ID" value="MPM48243.1"/>
    <property type="molecule type" value="Genomic_DNA"/>
</dbReference>
<dbReference type="AlphaFoldDB" id="A0A645ABL6"/>
<comment type="caution">
    <text evidence="9">The sequence shown here is derived from an EMBL/GenBank/DDBJ whole genome shotgun (WGS) entry which is preliminary data.</text>
</comment>
<keyword evidence="7" id="KW-1133">Transmembrane helix</keyword>
<dbReference type="Gene3D" id="3.40.710.10">
    <property type="entry name" value="DD-peptidase/beta-lactamase superfamily"/>
    <property type="match status" value="1"/>
</dbReference>
<dbReference type="GO" id="GO:0071555">
    <property type="term" value="P:cell wall organization"/>
    <property type="evidence" value="ECO:0007669"/>
    <property type="project" value="UniProtKB-KW"/>
</dbReference>
<evidence type="ECO:0000256" key="4">
    <source>
        <dbReference type="ARBA" id="ARBA00022960"/>
    </source>
</evidence>
<evidence type="ECO:0000313" key="9">
    <source>
        <dbReference type="EMBL" id="MPM48243.1"/>
    </source>
</evidence>
<comment type="similarity">
    <text evidence="1">Belongs to the peptidase S11 family.</text>
</comment>
<evidence type="ECO:0000256" key="5">
    <source>
        <dbReference type="ARBA" id="ARBA00022984"/>
    </source>
</evidence>
<dbReference type="GO" id="GO:0006508">
    <property type="term" value="P:proteolysis"/>
    <property type="evidence" value="ECO:0007669"/>
    <property type="project" value="InterPro"/>
</dbReference>
<reference evidence="9" key="1">
    <citation type="submission" date="2019-08" db="EMBL/GenBank/DDBJ databases">
        <authorList>
            <person name="Kucharzyk K."/>
            <person name="Murdoch R.W."/>
            <person name="Higgins S."/>
            <person name="Loffler F."/>
        </authorList>
    </citation>
    <scope>NUCLEOTIDE SEQUENCE</scope>
</reference>
<keyword evidence="7" id="KW-0812">Transmembrane</keyword>
<evidence type="ECO:0000256" key="6">
    <source>
        <dbReference type="ARBA" id="ARBA00023316"/>
    </source>
</evidence>
<dbReference type="PANTHER" id="PTHR21581:SF6">
    <property type="entry name" value="TRAFFICKING PROTEIN PARTICLE COMPLEX SUBUNIT 12"/>
    <property type="match status" value="1"/>
</dbReference>
<keyword evidence="4" id="KW-0133">Cell shape</keyword>
<keyword evidence="6" id="KW-0961">Cell wall biogenesis/degradation</keyword>
<accession>A0A645ABL6</accession>
<dbReference type="PANTHER" id="PTHR21581">
    <property type="entry name" value="D-ALANYL-D-ALANINE CARBOXYPEPTIDASE"/>
    <property type="match status" value="1"/>
</dbReference>
<dbReference type="SUPFAM" id="SSF56601">
    <property type="entry name" value="beta-lactamase/transpeptidase-like"/>
    <property type="match status" value="1"/>
</dbReference>
<feature type="transmembrane region" description="Helical" evidence="7">
    <location>
        <begin position="133"/>
        <end position="154"/>
    </location>
</feature>
<dbReference type="GO" id="GO:0009252">
    <property type="term" value="P:peptidoglycan biosynthetic process"/>
    <property type="evidence" value="ECO:0007669"/>
    <property type="project" value="UniProtKB-KW"/>
</dbReference>
<name>A0A645ABL6_9ZZZZ</name>
<evidence type="ECO:0000256" key="7">
    <source>
        <dbReference type="SAM" id="Phobius"/>
    </source>
</evidence>
<evidence type="ECO:0000256" key="3">
    <source>
        <dbReference type="ARBA" id="ARBA00022801"/>
    </source>
</evidence>
<feature type="domain" description="Peptidase S11 D-alanyl-D-alanine carboxypeptidase A N-terminal" evidence="8">
    <location>
        <begin position="216"/>
        <end position="440"/>
    </location>
</feature>
<dbReference type="InterPro" id="IPR012338">
    <property type="entry name" value="Beta-lactam/transpept-like"/>
</dbReference>
<evidence type="ECO:0000256" key="2">
    <source>
        <dbReference type="ARBA" id="ARBA00022729"/>
    </source>
</evidence>
<keyword evidence="2" id="KW-0732">Signal</keyword>
<dbReference type="Pfam" id="PF00768">
    <property type="entry name" value="Peptidase_S11"/>
    <property type="match status" value="1"/>
</dbReference>
<dbReference type="PRINTS" id="PR00725">
    <property type="entry name" value="DADACBPTASE1"/>
</dbReference>
<dbReference type="InterPro" id="IPR018044">
    <property type="entry name" value="Peptidase_S11"/>
</dbReference>
<dbReference type="GO" id="GO:0008360">
    <property type="term" value="P:regulation of cell shape"/>
    <property type="evidence" value="ECO:0007669"/>
    <property type="project" value="UniProtKB-KW"/>
</dbReference>
<organism evidence="9">
    <name type="scientific">bioreactor metagenome</name>
    <dbReference type="NCBI Taxonomy" id="1076179"/>
    <lineage>
        <taxon>unclassified sequences</taxon>
        <taxon>metagenomes</taxon>
        <taxon>ecological metagenomes</taxon>
    </lineage>
</organism>
<keyword evidence="7" id="KW-0472">Membrane</keyword>
<gene>
    <name evidence="9" type="ORF">SDC9_94967</name>
</gene>
<proteinExistence type="inferred from homology"/>
<evidence type="ECO:0000259" key="8">
    <source>
        <dbReference type="Pfam" id="PF00768"/>
    </source>
</evidence>
<keyword evidence="3" id="KW-0378">Hydrolase</keyword>
<protein>
    <recommendedName>
        <fullName evidence="8">Peptidase S11 D-alanyl-D-alanine carboxypeptidase A N-terminal domain-containing protein</fullName>
    </recommendedName>
</protein>